<keyword evidence="2" id="KW-0677">Repeat</keyword>
<dbReference type="PROSITE" id="PS50082">
    <property type="entry name" value="WD_REPEATS_2"/>
    <property type="match status" value="3"/>
</dbReference>
<dbReference type="Proteomes" id="UP000594263">
    <property type="component" value="Unplaced"/>
</dbReference>
<dbReference type="Pfam" id="PF00400">
    <property type="entry name" value="WD40"/>
    <property type="match status" value="3"/>
</dbReference>
<evidence type="ECO:0000313" key="5">
    <source>
        <dbReference type="Proteomes" id="UP000594263"/>
    </source>
</evidence>
<dbReference type="InterPro" id="IPR020472">
    <property type="entry name" value="WD40_PAC1"/>
</dbReference>
<dbReference type="Gene3D" id="2.130.10.10">
    <property type="entry name" value="YVTN repeat-like/Quinoprotein amine dehydrogenase"/>
    <property type="match status" value="1"/>
</dbReference>
<evidence type="ECO:0000313" key="4">
    <source>
        <dbReference type="EnsemblPlants" id="Kaladp0081s0233.2.v1.1"/>
    </source>
</evidence>
<dbReference type="GO" id="GO:0016226">
    <property type="term" value="P:iron-sulfur cluster assembly"/>
    <property type="evidence" value="ECO:0007669"/>
    <property type="project" value="TreeGrafter"/>
</dbReference>
<keyword evidence="1 3" id="KW-0853">WD repeat</keyword>
<protein>
    <recommendedName>
        <fullName evidence="6">Cytosolic iron-sulfur protein assembly protein CIAO1 homolog</fullName>
    </recommendedName>
</protein>
<dbReference type="InterPro" id="IPR036322">
    <property type="entry name" value="WD40_repeat_dom_sf"/>
</dbReference>
<evidence type="ECO:0000256" key="2">
    <source>
        <dbReference type="ARBA" id="ARBA00022737"/>
    </source>
</evidence>
<dbReference type="PROSITE" id="PS00678">
    <property type="entry name" value="WD_REPEATS_1"/>
    <property type="match status" value="1"/>
</dbReference>
<dbReference type="PROSITE" id="PS50294">
    <property type="entry name" value="WD_REPEATS_REGION"/>
    <property type="match status" value="3"/>
</dbReference>
<reference evidence="4" key="1">
    <citation type="submission" date="2021-01" db="UniProtKB">
        <authorList>
            <consortium name="EnsemblPlants"/>
        </authorList>
    </citation>
    <scope>IDENTIFICATION</scope>
</reference>
<dbReference type="PANTHER" id="PTHR19920">
    <property type="entry name" value="WD40 PROTEIN CIAO1"/>
    <property type="match status" value="1"/>
</dbReference>
<proteinExistence type="predicted"/>
<evidence type="ECO:0000256" key="1">
    <source>
        <dbReference type="ARBA" id="ARBA00022574"/>
    </source>
</evidence>
<evidence type="ECO:0000256" key="3">
    <source>
        <dbReference type="PROSITE-ProRule" id="PRU00221"/>
    </source>
</evidence>
<name>A0A7N1A4J6_KALFE</name>
<dbReference type="AlphaFoldDB" id="A0A7N1A4J6"/>
<dbReference type="InterPro" id="IPR019775">
    <property type="entry name" value="WD40_repeat_CS"/>
</dbReference>
<dbReference type="EnsemblPlants" id="Kaladp0081s0233.2.v1.1">
    <property type="protein sequence ID" value="Kaladp0081s0233.2.v1.1"/>
    <property type="gene ID" value="Kaladp0081s0233.v1.1"/>
</dbReference>
<feature type="repeat" description="WD" evidence="3">
    <location>
        <begin position="42"/>
        <end position="83"/>
    </location>
</feature>
<dbReference type="PANTHER" id="PTHR19920:SF0">
    <property type="entry name" value="CYTOSOLIC IRON-SULFUR PROTEIN ASSEMBLY PROTEIN CIAO1-RELATED"/>
    <property type="match status" value="1"/>
</dbReference>
<dbReference type="InterPro" id="IPR015943">
    <property type="entry name" value="WD40/YVTN_repeat-like_dom_sf"/>
</dbReference>
<dbReference type="GO" id="GO:0097361">
    <property type="term" value="C:cytosolic [4Fe-4S] assembly targeting complex"/>
    <property type="evidence" value="ECO:0007669"/>
    <property type="project" value="TreeGrafter"/>
</dbReference>
<feature type="repeat" description="WD" evidence="3">
    <location>
        <begin position="1"/>
        <end position="23"/>
    </location>
</feature>
<feature type="repeat" description="WD" evidence="3">
    <location>
        <begin position="120"/>
        <end position="154"/>
    </location>
</feature>
<dbReference type="PRINTS" id="PR00320">
    <property type="entry name" value="GPROTEINBRPT"/>
</dbReference>
<keyword evidence="5" id="KW-1185">Reference proteome</keyword>
<evidence type="ECO:0008006" key="6">
    <source>
        <dbReference type="Google" id="ProtNLM"/>
    </source>
</evidence>
<dbReference type="SUPFAM" id="SSF50978">
    <property type="entry name" value="WD40 repeat-like"/>
    <property type="match status" value="1"/>
</dbReference>
<accession>A0A7N1A4J6</accession>
<sequence>MVKWHPSMDILFSCSYDNTIKVWAEDDDGDDWRCVQTLNESNNGHTSTVWALSFNSTGDNMVSCSDDLTIKIWGADAGDGYSSWEGVIATGAGDDTIRLFTENKDDMIDGSMYKLLLKKEKAHSMDVNSVQWSYGEKRLLASASDDMTIKIWELACIP</sequence>
<dbReference type="SMART" id="SM00320">
    <property type="entry name" value="WD40"/>
    <property type="match status" value="2"/>
</dbReference>
<organism evidence="4 5">
    <name type="scientific">Kalanchoe fedtschenkoi</name>
    <name type="common">Lavender scallops</name>
    <name type="synonym">South American air plant</name>
    <dbReference type="NCBI Taxonomy" id="63787"/>
    <lineage>
        <taxon>Eukaryota</taxon>
        <taxon>Viridiplantae</taxon>
        <taxon>Streptophyta</taxon>
        <taxon>Embryophyta</taxon>
        <taxon>Tracheophyta</taxon>
        <taxon>Spermatophyta</taxon>
        <taxon>Magnoliopsida</taxon>
        <taxon>eudicotyledons</taxon>
        <taxon>Gunneridae</taxon>
        <taxon>Pentapetalae</taxon>
        <taxon>Saxifragales</taxon>
        <taxon>Crassulaceae</taxon>
        <taxon>Kalanchoe</taxon>
    </lineage>
</organism>
<dbReference type="Gramene" id="Kaladp0081s0233.2.v1.1">
    <property type="protein sequence ID" value="Kaladp0081s0233.2.v1.1"/>
    <property type="gene ID" value="Kaladp0081s0233.v1.1"/>
</dbReference>
<dbReference type="InterPro" id="IPR001680">
    <property type="entry name" value="WD40_rpt"/>
</dbReference>